<feature type="transmembrane region" description="Helical" evidence="1">
    <location>
        <begin position="324"/>
        <end position="342"/>
    </location>
</feature>
<dbReference type="Proteomes" id="UP000287651">
    <property type="component" value="Unassembled WGS sequence"/>
</dbReference>
<gene>
    <name evidence="3" type="ORF">B296_00046305</name>
</gene>
<feature type="transmembrane region" description="Helical" evidence="1">
    <location>
        <begin position="403"/>
        <end position="422"/>
    </location>
</feature>
<evidence type="ECO:0000313" key="4">
    <source>
        <dbReference type="Proteomes" id="UP000287651"/>
    </source>
</evidence>
<dbReference type="AlphaFoldDB" id="A0A426YLL2"/>
<keyword evidence="1" id="KW-0472">Membrane</keyword>
<dbReference type="PANTHER" id="PTHR36330:SF2">
    <property type="entry name" value="LIPASE_LIPOOXYGENASE, PLAT_LH2 FAMILY PROTEIN"/>
    <property type="match status" value="1"/>
</dbReference>
<feature type="transmembrane region" description="Helical" evidence="1">
    <location>
        <begin position="373"/>
        <end position="391"/>
    </location>
</feature>
<keyword evidence="1" id="KW-0812">Transmembrane</keyword>
<protein>
    <recommendedName>
        <fullName evidence="2">DUF7755 domain-containing protein</fullName>
    </recommendedName>
</protein>
<name>A0A426YLL2_ENSVE</name>
<comment type="caution">
    <text evidence="3">The sequence shown here is derived from an EMBL/GenBank/DDBJ whole genome shotgun (WGS) entry which is preliminary data.</text>
</comment>
<keyword evidence="1" id="KW-1133">Transmembrane helix</keyword>
<accession>A0A426YLL2</accession>
<feature type="domain" description="DUF7755" evidence="2">
    <location>
        <begin position="110"/>
        <end position="257"/>
    </location>
</feature>
<feature type="non-terminal residue" evidence="3">
    <location>
        <position position="1"/>
    </location>
</feature>
<evidence type="ECO:0000256" key="1">
    <source>
        <dbReference type="SAM" id="Phobius"/>
    </source>
</evidence>
<evidence type="ECO:0000259" key="2">
    <source>
        <dbReference type="Pfam" id="PF24938"/>
    </source>
</evidence>
<dbReference type="Pfam" id="PF24938">
    <property type="entry name" value="DUF7755"/>
    <property type="match status" value="1"/>
</dbReference>
<organism evidence="3 4">
    <name type="scientific">Ensete ventricosum</name>
    <name type="common">Abyssinian banana</name>
    <name type="synonym">Musa ensete</name>
    <dbReference type="NCBI Taxonomy" id="4639"/>
    <lineage>
        <taxon>Eukaryota</taxon>
        <taxon>Viridiplantae</taxon>
        <taxon>Streptophyta</taxon>
        <taxon>Embryophyta</taxon>
        <taxon>Tracheophyta</taxon>
        <taxon>Spermatophyta</taxon>
        <taxon>Magnoliopsida</taxon>
        <taxon>Liliopsida</taxon>
        <taxon>Zingiberales</taxon>
        <taxon>Musaceae</taxon>
        <taxon>Ensete</taxon>
    </lineage>
</organism>
<reference evidence="3 4" key="1">
    <citation type="journal article" date="2014" name="Agronomy (Basel)">
        <title>A Draft Genome Sequence for Ensete ventricosum, the Drought-Tolerant Tree Against Hunger.</title>
        <authorList>
            <person name="Harrison J."/>
            <person name="Moore K.A."/>
            <person name="Paszkiewicz K."/>
            <person name="Jones T."/>
            <person name="Grant M."/>
            <person name="Ambacheew D."/>
            <person name="Muzemil S."/>
            <person name="Studholme D.J."/>
        </authorList>
    </citation>
    <scope>NUCLEOTIDE SEQUENCE [LARGE SCALE GENOMIC DNA]</scope>
</reference>
<sequence>SYLVHPETKLVKLPVLVRKKDPIEVLDDSKFGVKALNHQSDVAVSGFASGKEAVSTEPAGSELANIDQLSSDFQDFANPSRLLQTTRAKLQTKYVPEDVLSSLELDISSSYYMVELCTSKDFGSGLRDVNAAILLCLIDVNGDALLQRLSAVTLDHSMQGKDMVSDEAVHFQRGSVDIVTFKGSKLGKIEAFWIGLESGSWRLDGVSLTVISGPVSLSAFAESGDGSQFDCLQYKFEANNVLLGEGRISIVELRPLCSTELSRISFTTSLNMQSLSQTPLLNKQTTKEDSMREYGDLKFSLLVYDLILISSGSSILNFTTNEKAAYAFLAGGMGGFLYLLLLQRSVDGLSAPGNQSENGENLLQASGGFKRQWLTLALVIALGSTVLKYQIGGTNMALSPTELFIGVAGFLTSKIAVVLAAFRPFQRNSKNK</sequence>
<dbReference type="EMBL" id="AMZH03011577">
    <property type="protein sequence ID" value="RRT52610.1"/>
    <property type="molecule type" value="Genomic_DNA"/>
</dbReference>
<evidence type="ECO:0000313" key="3">
    <source>
        <dbReference type="EMBL" id="RRT52610.1"/>
    </source>
</evidence>
<proteinExistence type="predicted"/>
<dbReference type="PANTHER" id="PTHR36330">
    <property type="entry name" value="LIPASE/LIPOOXYGENASE, PLAT/LH2 FAMILY PROTEIN"/>
    <property type="match status" value="1"/>
</dbReference>
<dbReference type="InterPro" id="IPR056657">
    <property type="entry name" value="DUF7755"/>
</dbReference>